<keyword evidence="3" id="KW-1185">Reference proteome</keyword>
<evidence type="ECO:0000313" key="3">
    <source>
        <dbReference type="Proteomes" id="UP001431217"/>
    </source>
</evidence>
<dbReference type="RefSeq" id="WP_249473226.1">
    <property type="nucleotide sequence ID" value="NZ_JAMBEP010000001.1"/>
</dbReference>
<proteinExistence type="predicted"/>
<name>A0ABT0MK86_9GAMM</name>
<evidence type="ECO:0000259" key="1">
    <source>
        <dbReference type="Pfam" id="PF00534"/>
    </source>
</evidence>
<accession>A0ABT0MK86</accession>
<dbReference type="PANTHER" id="PTHR46401">
    <property type="entry name" value="GLYCOSYLTRANSFERASE WBBK-RELATED"/>
    <property type="match status" value="1"/>
</dbReference>
<dbReference type="InterPro" id="IPR001296">
    <property type="entry name" value="Glyco_trans_1"/>
</dbReference>
<gene>
    <name evidence="2" type="ORF">M2650_08345</name>
</gene>
<evidence type="ECO:0000313" key="2">
    <source>
        <dbReference type="EMBL" id="MCL1634639.1"/>
    </source>
</evidence>
<comment type="caution">
    <text evidence="2">The sequence shown here is derived from an EMBL/GenBank/DDBJ whole genome shotgun (WGS) entry which is preliminary data.</text>
</comment>
<feature type="domain" description="Glycosyl transferase family 1" evidence="1">
    <location>
        <begin position="306"/>
        <end position="450"/>
    </location>
</feature>
<protein>
    <submittedName>
        <fullName evidence="2">Glycosyltransferase family 4 protein</fullName>
    </submittedName>
</protein>
<reference evidence="2 3" key="1">
    <citation type="submission" date="2022-05" db="EMBL/GenBank/DDBJ databases">
        <title>Luteimonas sp. SX5, whole genome shotgun sequencing project.</title>
        <authorList>
            <person name="Zhao G."/>
            <person name="Shen L."/>
        </authorList>
    </citation>
    <scope>NUCLEOTIDE SEQUENCE [LARGE SCALE GENOMIC DNA]</scope>
    <source>
        <strain evidence="2 3">SX5</strain>
    </source>
</reference>
<dbReference type="CDD" id="cd03809">
    <property type="entry name" value="GT4_MtfB-like"/>
    <property type="match status" value="1"/>
</dbReference>
<organism evidence="2 3">
    <name type="scientific">Luteimonas galliterrae</name>
    <dbReference type="NCBI Taxonomy" id="2940486"/>
    <lineage>
        <taxon>Bacteria</taxon>
        <taxon>Pseudomonadati</taxon>
        <taxon>Pseudomonadota</taxon>
        <taxon>Gammaproteobacteria</taxon>
        <taxon>Lysobacterales</taxon>
        <taxon>Lysobacteraceae</taxon>
        <taxon>Luteimonas</taxon>
    </lineage>
</organism>
<dbReference type="Pfam" id="PF00534">
    <property type="entry name" value="Glycos_transf_1"/>
    <property type="match status" value="1"/>
</dbReference>
<dbReference type="Proteomes" id="UP001431217">
    <property type="component" value="Unassembled WGS sequence"/>
</dbReference>
<dbReference type="PANTHER" id="PTHR46401:SF9">
    <property type="entry name" value="MANNOSYLTRANSFERASE A"/>
    <property type="match status" value="1"/>
</dbReference>
<dbReference type="EMBL" id="JAMBEP010000001">
    <property type="protein sequence ID" value="MCL1634639.1"/>
    <property type="molecule type" value="Genomic_DNA"/>
</dbReference>
<sequence>MSASHDEASQREAWRLWVALTEQKARCAELEQAAARLHSSRSWRFTQPLRAANATLSRLLARRGEATQPALWPAETTHTADPPIRPQNLHGWLAPVLSPMAGPGPRWLVDVTELSRQDLGAGVERVTRRLLTELLMSPPATHRIEPVRLTADGRYCLARRFLASFAGLRPGALGRDLPVDPMPGDVLIGLDFCRDHAPVLAKSLQLLRDASVPVCLFVHDVLPVAHPEWFPEPVVQSFAGWLEVFEAHADFAICNTNSTACQLENTLAAMGLSLPRGGISSIPLGSDLPPVPGSSPLPLLRPGTVRVLTVGTVEPRKAHWQILQAFEKLWNEGLPFEWVIAGRQGWMVDDLATRLRGHTEIGRRLYWLEGPDDGTLQALYEESDMLLLASRGEGFGLPIAEAGRLGVPLLLRDIPVFREVAGDAAAYFSGDEGADIAAALLRWPQQAENRRSRAKGSWPTWEASACALKSEVARMLRSLAALP</sequence>
<dbReference type="SUPFAM" id="SSF53756">
    <property type="entry name" value="UDP-Glycosyltransferase/glycogen phosphorylase"/>
    <property type="match status" value="1"/>
</dbReference>
<dbReference type="Gene3D" id="3.40.50.2000">
    <property type="entry name" value="Glycogen Phosphorylase B"/>
    <property type="match status" value="1"/>
</dbReference>